<dbReference type="FunFam" id="3.40.309.10:FF:000009">
    <property type="entry name" value="Aldehyde dehydrogenase A"/>
    <property type="match status" value="1"/>
</dbReference>
<evidence type="ECO:0000256" key="1">
    <source>
        <dbReference type="ARBA" id="ARBA00009986"/>
    </source>
</evidence>
<dbReference type="AlphaFoldDB" id="A0A2M8LE36"/>
<dbReference type="Gene3D" id="3.40.309.10">
    <property type="entry name" value="Aldehyde Dehydrogenase, Chain A, domain 2"/>
    <property type="match status" value="1"/>
</dbReference>
<dbReference type="InterPro" id="IPR047110">
    <property type="entry name" value="GABD/Sad-like"/>
</dbReference>
<reference evidence="5 6" key="1">
    <citation type="submission" date="2017-09" db="EMBL/GenBank/DDBJ databases">
        <title>Depth-based differentiation of microbial function through sediment-hosted aquifers and enrichment of novel symbionts in the deep terrestrial subsurface.</title>
        <authorList>
            <person name="Probst A.J."/>
            <person name="Ladd B."/>
            <person name="Jarett J.K."/>
            <person name="Geller-Mcgrath D.E."/>
            <person name="Sieber C.M."/>
            <person name="Emerson J.B."/>
            <person name="Anantharaman K."/>
            <person name="Thomas B.C."/>
            <person name="Malmstrom R."/>
            <person name="Stieglmeier M."/>
            <person name="Klingl A."/>
            <person name="Woyke T."/>
            <person name="Ryan C.M."/>
            <person name="Banfield J.F."/>
        </authorList>
    </citation>
    <scope>NUCLEOTIDE SEQUENCE [LARGE SCALE GENOMIC DNA]</scope>
    <source>
        <strain evidence="5">CG10_big_fil_rev_8_21_14_0_10_48_11</strain>
    </source>
</reference>
<accession>A0A2M8LE36</accession>
<dbReference type="EMBL" id="PFET01000012">
    <property type="protein sequence ID" value="PJE75693.1"/>
    <property type="molecule type" value="Genomic_DNA"/>
</dbReference>
<dbReference type="PANTHER" id="PTHR43217">
    <property type="entry name" value="SUCCINATE SEMIALDEHYDE DEHYDROGENASE [NAD(P)+] SAD"/>
    <property type="match status" value="1"/>
</dbReference>
<dbReference type="Gene3D" id="3.40.605.10">
    <property type="entry name" value="Aldehyde Dehydrogenase, Chain A, domain 1"/>
    <property type="match status" value="1"/>
</dbReference>
<evidence type="ECO:0000259" key="4">
    <source>
        <dbReference type="Pfam" id="PF00171"/>
    </source>
</evidence>
<organism evidence="5 6">
    <name type="scientific">Candidatus Uhrbacteria bacterium CG10_big_fil_rev_8_21_14_0_10_48_11</name>
    <dbReference type="NCBI Taxonomy" id="1975037"/>
    <lineage>
        <taxon>Bacteria</taxon>
        <taxon>Candidatus Uhriibacteriota</taxon>
    </lineage>
</organism>
<dbReference type="InterPro" id="IPR015590">
    <property type="entry name" value="Aldehyde_DH_dom"/>
</dbReference>
<dbReference type="InterPro" id="IPR044148">
    <property type="entry name" value="ALDH_GabD1-like"/>
</dbReference>
<dbReference type="InterPro" id="IPR016161">
    <property type="entry name" value="Ald_DH/histidinol_DH"/>
</dbReference>
<dbReference type="GO" id="GO:0004777">
    <property type="term" value="F:succinate-semialdehyde dehydrogenase (NAD+) activity"/>
    <property type="evidence" value="ECO:0007669"/>
    <property type="project" value="TreeGrafter"/>
</dbReference>
<comment type="similarity">
    <text evidence="1">Belongs to the aldehyde dehydrogenase family.</text>
</comment>
<evidence type="ECO:0000256" key="2">
    <source>
        <dbReference type="ARBA" id="ARBA00022857"/>
    </source>
</evidence>
<dbReference type="Proteomes" id="UP000231152">
    <property type="component" value="Unassembled WGS sequence"/>
</dbReference>
<protein>
    <submittedName>
        <fullName evidence="5">Succinate-semialdehyde dehydrogenase</fullName>
    </submittedName>
</protein>
<dbReference type="InterPro" id="IPR016162">
    <property type="entry name" value="Ald_DH_N"/>
</dbReference>
<evidence type="ECO:0000313" key="5">
    <source>
        <dbReference type="EMBL" id="PJE75693.1"/>
    </source>
</evidence>
<feature type="domain" description="Aldehyde dehydrogenase" evidence="4">
    <location>
        <begin position="3"/>
        <end position="452"/>
    </location>
</feature>
<gene>
    <name evidence="5" type="ORF">COV04_03800</name>
</gene>
<dbReference type="Pfam" id="PF00171">
    <property type="entry name" value="Aldedh"/>
    <property type="match status" value="1"/>
</dbReference>
<comment type="caution">
    <text evidence="5">The sequence shown here is derived from an EMBL/GenBank/DDBJ whole genome shotgun (WGS) entry which is preliminary data.</text>
</comment>
<evidence type="ECO:0000256" key="3">
    <source>
        <dbReference type="ARBA" id="ARBA00023002"/>
    </source>
</evidence>
<keyword evidence="3" id="KW-0560">Oxidoreductase</keyword>
<proteinExistence type="inferred from homology"/>
<dbReference type="PANTHER" id="PTHR43217:SF1">
    <property type="entry name" value="SUCCINATE SEMIALDEHYDE DEHYDROGENASE [NAD(P)+] SAD"/>
    <property type="match status" value="1"/>
</dbReference>
<dbReference type="InterPro" id="IPR016163">
    <property type="entry name" value="Ald_DH_C"/>
</dbReference>
<dbReference type="CDD" id="cd07100">
    <property type="entry name" value="ALDH_SSADH1_GabD1"/>
    <property type="match status" value="1"/>
</dbReference>
<sequence length="455" mass="48900">MAIESKNPTTLEVVKTFGELTDEALEAALAKADTAFQQWRQTSFEERRQRMLALADYLVSHKAELATLMAVEMGKVLSAGEGEVEKCALVCRYYAEHAEKFLAPESLSVEASESYVAFEPIGPVLAVMPWNFPFWQVYRFAAPAIMAGNVGLLKHASNVPQCAEAIAEAFRASGFPDGVFQNLLIPARRVEGVIRDRRVAAVTLTGSEKAGSDVARIAGEEIKKTVLELGGSDPFIVLDDADIALAAATAAVARLQGNVGQSCIAAKRFIVVEAVAESFTQKLVHAFEQLVVGDPQDAAVHVGPLASEQILRDVERQVSESVAKGAKIVMGATRREGAGHFFVPGVVTNVKKGMPLFDEEVFGPVAPIIVVKDEAEAIIAANDTPYGLGASLFTQNVERAKRLVPQIAAGSVFVNCQVKSDPRAPFGGIKKSGYGRELSAFGIREFVNVKNVRIK</sequence>
<dbReference type="SUPFAM" id="SSF53720">
    <property type="entry name" value="ALDH-like"/>
    <property type="match status" value="1"/>
</dbReference>
<name>A0A2M8LE36_9BACT</name>
<evidence type="ECO:0000313" key="6">
    <source>
        <dbReference type="Proteomes" id="UP000231152"/>
    </source>
</evidence>
<dbReference type="GO" id="GO:0004030">
    <property type="term" value="F:aldehyde dehydrogenase [NAD(P)+] activity"/>
    <property type="evidence" value="ECO:0007669"/>
    <property type="project" value="InterPro"/>
</dbReference>
<keyword evidence="2" id="KW-0521">NADP</keyword>
<dbReference type="FunFam" id="3.40.605.10:FF:000012">
    <property type="entry name" value="NAD-dependent succinate-semialdehyde dehydrogenase"/>
    <property type="match status" value="1"/>
</dbReference>